<name>A0A9X3N9P9_9ACTN</name>
<evidence type="ECO:0000313" key="2">
    <source>
        <dbReference type="EMBL" id="MDA0182575.1"/>
    </source>
</evidence>
<comment type="caution">
    <text evidence="2">The sequence shown here is derived from an EMBL/GenBank/DDBJ whole genome shotgun (WGS) entry which is preliminary data.</text>
</comment>
<evidence type="ECO:0000313" key="3">
    <source>
        <dbReference type="Proteomes" id="UP001147653"/>
    </source>
</evidence>
<evidence type="ECO:0000259" key="1">
    <source>
        <dbReference type="Pfam" id="PF12680"/>
    </source>
</evidence>
<feature type="domain" description="SnoaL-like" evidence="1">
    <location>
        <begin position="18"/>
        <end position="115"/>
    </location>
</feature>
<reference evidence="2" key="1">
    <citation type="submission" date="2022-10" db="EMBL/GenBank/DDBJ databases">
        <title>The WGS of Solirubrobacter phytolaccae KCTC 29190.</title>
        <authorList>
            <person name="Jiang Z."/>
        </authorList>
    </citation>
    <scope>NUCLEOTIDE SEQUENCE</scope>
    <source>
        <strain evidence="2">KCTC 29190</strain>
    </source>
</reference>
<dbReference type="SUPFAM" id="SSF54427">
    <property type="entry name" value="NTF2-like"/>
    <property type="match status" value="1"/>
</dbReference>
<dbReference type="EMBL" id="JAPDDP010000038">
    <property type="protein sequence ID" value="MDA0182575.1"/>
    <property type="molecule type" value="Genomic_DNA"/>
</dbReference>
<dbReference type="RefSeq" id="WP_270026946.1">
    <property type="nucleotide sequence ID" value="NZ_JAPDDP010000038.1"/>
</dbReference>
<dbReference type="InterPro" id="IPR032710">
    <property type="entry name" value="NTF2-like_dom_sf"/>
</dbReference>
<proteinExistence type="predicted"/>
<dbReference type="InterPro" id="IPR037401">
    <property type="entry name" value="SnoaL-like"/>
</dbReference>
<dbReference type="Gene3D" id="3.10.450.50">
    <property type="match status" value="1"/>
</dbReference>
<protein>
    <submittedName>
        <fullName evidence="2">Nuclear transport factor 2 family protein</fullName>
    </submittedName>
</protein>
<sequence>MLPPEHAVPVESPLIERFYAAHDWSVTATMLAPDFVWIDQDGKARKAKHLRSQSQWFEAAYDNAHATLDAVVADLGEPSVLYVRGVTHARARNRFQEPARIDVAVWTRFVITSDGTRIRQIGPSSVIDGA</sequence>
<dbReference type="Pfam" id="PF12680">
    <property type="entry name" value="SnoaL_2"/>
    <property type="match status" value="1"/>
</dbReference>
<dbReference type="Proteomes" id="UP001147653">
    <property type="component" value="Unassembled WGS sequence"/>
</dbReference>
<keyword evidence="3" id="KW-1185">Reference proteome</keyword>
<gene>
    <name evidence="2" type="ORF">OJ997_19855</name>
</gene>
<organism evidence="2 3">
    <name type="scientific">Solirubrobacter phytolaccae</name>
    <dbReference type="NCBI Taxonomy" id="1404360"/>
    <lineage>
        <taxon>Bacteria</taxon>
        <taxon>Bacillati</taxon>
        <taxon>Actinomycetota</taxon>
        <taxon>Thermoleophilia</taxon>
        <taxon>Solirubrobacterales</taxon>
        <taxon>Solirubrobacteraceae</taxon>
        <taxon>Solirubrobacter</taxon>
    </lineage>
</organism>
<accession>A0A9X3N9P9</accession>
<dbReference type="AlphaFoldDB" id="A0A9X3N9P9"/>